<dbReference type="RefSeq" id="WP_149816951.1">
    <property type="nucleotide sequence ID" value="NZ_VUOA01000019.1"/>
</dbReference>
<gene>
    <name evidence="1" type="ORF">F0L46_09665</name>
</gene>
<protein>
    <submittedName>
        <fullName evidence="1">Uncharacterized protein</fullName>
    </submittedName>
</protein>
<dbReference type="AlphaFoldDB" id="A0A5B2VF69"/>
<reference evidence="1 2" key="1">
    <citation type="submission" date="2019-09" db="EMBL/GenBank/DDBJ databases">
        <title>Salinarimonas rosea gen. nov., sp. nov., a new member of the a-2 subgroup of the Proteobacteria.</title>
        <authorList>
            <person name="Liu J."/>
        </authorList>
    </citation>
    <scope>NUCLEOTIDE SEQUENCE [LARGE SCALE GENOMIC DNA]</scope>
    <source>
        <strain evidence="1 2">BN140002</strain>
    </source>
</reference>
<evidence type="ECO:0000313" key="2">
    <source>
        <dbReference type="Proteomes" id="UP000323142"/>
    </source>
</evidence>
<keyword evidence="2" id="KW-1185">Reference proteome</keyword>
<evidence type="ECO:0000313" key="1">
    <source>
        <dbReference type="EMBL" id="KAA2237268.1"/>
    </source>
</evidence>
<organism evidence="1 2">
    <name type="scientific">Salinarimonas soli</name>
    <dbReference type="NCBI Taxonomy" id="1638099"/>
    <lineage>
        <taxon>Bacteria</taxon>
        <taxon>Pseudomonadati</taxon>
        <taxon>Pseudomonadota</taxon>
        <taxon>Alphaproteobacteria</taxon>
        <taxon>Hyphomicrobiales</taxon>
        <taxon>Salinarimonadaceae</taxon>
        <taxon>Salinarimonas</taxon>
    </lineage>
</organism>
<comment type="caution">
    <text evidence="1">The sequence shown here is derived from an EMBL/GenBank/DDBJ whole genome shotgun (WGS) entry which is preliminary data.</text>
</comment>
<accession>A0A5B2VF69</accession>
<reference evidence="1 2" key="2">
    <citation type="submission" date="2019-09" db="EMBL/GenBank/DDBJ databases">
        <authorList>
            <person name="Jin C."/>
        </authorList>
    </citation>
    <scope>NUCLEOTIDE SEQUENCE [LARGE SCALE GENOMIC DNA]</scope>
    <source>
        <strain evidence="1 2">BN140002</strain>
    </source>
</reference>
<dbReference type="EMBL" id="VUOA01000019">
    <property type="protein sequence ID" value="KAA2237268.1"/>
    <property type="molecule type" value="Genomic_DNA"/>
</dbReference>
<sequence>MLSLSSVENECEAKGITLVLHPAIRRAVHGFEESFSLGAACYLRGESDGLFFLPLEEGYARLRFTKRWSAAGHPILRVDGASPEDLPRIQAAVTAGKM</sequence>
<name>A0A5B2VF69_9HYPH</name>
<dbReference type="Proteomes" id="UP000323142">
    <property type="component" value="Unassembled WGS sequence"/>
</dbReference>
<dbReference type="OrthoDB" id="8019487at2"/>
<proteinExistence type="predicted"/>